<dbReference type="EMBL" id="CAJNOJ010003184">
    <property type="protein sequence ID" value="CAF1563272.1"/>
    <property type="molecule type" value="Genomic_DNA"/>
</dbReference>
<name>A0A815XVU4_ADIRI</name>
<evidence type="ECO:0000313" key="1">
    <source>
        <dbReference type="EMBL" id="CAF1563272.1"/>
    </source>
</evidence>
<organism evidence="1 2">
    <name type="scientific">Adineta ricciae</name>
    <name type="common">Rotifer</name>
    <dbReference type="NCBI Taxonomy" id="249248"/>
    <lineage>
        <taxon>Eukaryota</taxon>
        <taxon>Metazoa</taxon>
        <taxon>Spiralia</taxon>
        <taxon>Gnathifera</taxon>
        <taxon>Rotifera</taxon>
        <taxon>Eurotatoria</taxon>
        <taxon>Bdelloidea</taxon>
        <taxon>Adinetida</taxon>
        <taxon>Adinetidae</taxon>
        <taxon>Adineta</taxon>
    </lineage>
</organism>
<comment type="caution">
    <text evidence="1">The sequence shown here is derived from an EMBL/GenBank/DDBJ whole genome shotgun (WGS) entry which is preliminary data.</text>
</comment>
<gene>
    <name evidence="1" type="ORF">EDS130_LOCUS46692</name>
</gene>
<dbReference type="OrthoDB" id="10034729at2759"/>
<evidence type="ECO:0000313" key="2">
    <source>
        <dbReference type="Proteomes" id="UP000663852"/>
    </source>
</evidence>
<protein>
    <submittedName>
        <fullName evidence="1">Uncharacterized protein</fullName>
    </submittedName>
</protein>
<accession>A0A815XVU4</accession>
<dbReference type="AlphaFoldDB" id="A0A815XVU4"/>
<dbReference type="Proteomes" id="UP000663852">
    <property type="component" value="Unassembled WGS sequence"/>
</dbReference>
<sequence>MNTTLQLDQARQQASVPQQHKIPFEQLKRAVSSNLPCFFIEYEQAENSKNRPSDISAARVIEDYFKQQGISISFSLGGDTCSNGRFGVNNKYS</sequence>
<proteinExistence type="predicted"/>
<reference evidence="1" key="1">
    <citation type="submission" date="2021-02" db="EMBL/GenBank/DDBJ databases">
        <authorList>
            <person name="Nowell W R."/>
        </authorList>
    </citation>
    <scope>NUCLEOTIDE SEQUENCE</scope>
</reference>